<dbReference type="InterPro" id="IPR036388">
    <property type="entry name" value="WH-like_DNA-bd_sf"/>
</dbReference>
<evidence type="ECO:0000313" key="5">
    <source>
        <dbReference type="EMBL" id="MDG0846050.1"/>
    </source>
</evidence>
<dbReference type="InterPro" id="IPR008920">
    <property type="entry name" value="TF_FadR/GntR_C"/>
</dbReference>
<dbReference type="Pfam" id="PF00392">
    <property type="entry name" value="GntR"/>
    <property type="match status" value="1"/>
</dbReference>
<gene>
    <name evidence="5" type="ORF">M4L89_07400</name>
</gene>
<dbReference type="AlphaFoldDB" id="A0A9X4L424"/>
<keyword evidence="6" id="KW-1185">Reference proteome</keyword>
<dbReference type="SUPFAM" id="SSF48008">
    <property type="entry name" value="GntR ligand-binding domain-like"/>
    <property type="match status" value="1"/>
</dbReference>
<dbReference type="PROSITE" id="PS50949">
    <property type="entry name" value="HTH_GNTR"/>
    <property type="match status" value="1"/>
</dbReference>
<dbReference type="RefSeq" id="WP_226956816.1">
    <property type="nucleotide sequence ID" value="NZ_CP013114.1"/>
</dbReference>
<dbReference type="InterPro" id="IPR011711">
    <property type="entry name" value="GntR_C"/>
</dbReference>
<dbReference type="SMART" id="SM00895">
    <property type="entry name" value="FCD"/>
    <property type="match status" value="1"/>
</dbReference>
<dbReference type="SUPFAM" id="SSF46785">
    <property type="entry name" value="Winged helix' DNA-binding domain"/>
    <property type="match status" value="1"/>
</dbReference>
<dbReference type="SMART" id="SM00345">
    <property type="entry name" value="HTH_GNTR"/>
    <property type="match status" value="1"/>
</dbReference>
<evidence type="ECO:0000256" key="3">
    <source>
        <dbReference type="ARBA" id="ARBA00023163"/>
    </source>
</evidence>
<dbReference type="InterPro" id="IPR000524">
    <property type="entry name" value="Tscrpt_reg_HTH_GntR"/>
</dbReference>
<evidence type="ECO:0000256" key="1">
    <source>
        <dbReference type="ARBA" id="ARBA00023015"/>
    </source>
</evidence>
<dbReference type="PANTHER" id="PTHR43537">
    <property type="entry name" value="TRANSCRIPTIONAL REGULATOR, GNTR FAMILY"/>
    <property type="match status" value="1"/>
</dbReference>
<dbReference type="Gene3D" id="1.10.10.10">
    <property type="entry name" value="Winged helix-like DNA-binding domain superfamily/Winged helix DNA-binding domain"/>
    <property type="match status" value="1"/>
</dbReference>
<accession>A0A9X4L424</accession>
<dbReference type="InterPro" id="IPR036390">
    <property type="entry name" value="WH_DNA-bd_sf"/>
</dbReference>
<protein>
    <submittedName>
        <fullName evidence="5">GntR family transcriptional regulator</fullName>
    </submittedName>
</protein>
<keyword evidence="3" id="KW-0804">Transcription</keyword>
<dbReference type="GO" id="GO:0003700">
    <property type="term" value="F:DNA-binding transcription factor activity"/>
    <property type="evidence" value="ECO:0007669"/>
    <property type="project" value="InterPro"/>
</dbReference>
<dbReference type="Gene3D" id="1.20.120.530">
    <property type="entry name" value="GntR ligand-binding domain-like"/>
    <property type="match status" value="1"/>
</dbReference>
<dbReference type="Proteomes" id="UP001152422">
    <property type="component" value="Unassembled WGS sequence"/>
</dbReference>
<comment type="caution">
    <text evidence="5">The sequence shown here is derived from an EMBL/GenBank/DDBJ whole genome shotgun (WGS) entry which is preliminary data.</text>
</comment>
<organism evidence="5 6">
    <name type="scientific">Staphylococcus equorum</name>
    <dbReference type="NCBI Taxonomy" id="246432"/>
    <lineage>
        <taxon>Bacteria</taxon>
        <taxon>Bacillati</taxon>
        <taxon>Bacillota</taxon>
        <taxon>Bacilli</taxon>
        <taxon>Bacillales</taxon>
        <taxon>Staphylococcaceae</taxon>
        <taxon>Staphylococcus</taxon>
    </lineage>
</organism>
<dbReference type="EMBL" id="JAMBQA010000003">
    <property type="protein sequence ID" value="MDG0846050.1"/>
    <property type="molecule type" value="Genomic_DNA"/>
</dbReference>
<dbReference type="KEGG" id="seqo:SE1039_00480"/>
<evidence type="ECO:0000313" key="6">
    <source>
        <dbReference type="Proteomes" id="UP001152422"/>
    </source>
</evidence>
<name>A0A9X4L424_9STAP</name>
<sequence>MNMPNKDDSLKLLSSNVEDISNQIGDLRLPEKAYHIIRIAIKNLILKPGKTFLEREIAEVLEMSRTPVREALIRLQSADIITLIPRKGFVVNPIIEIDVKEIYEVTESLDGLAIEIATENVTDEALKILNKIIVAQKKHLEQGDLYQWSKEDDAFHEKITQLANNSKLINMRNIHADQLFRVRLYTINERPIPEFSVEEHEAMLTCMKIGDGKAARQLMESHRKRAWKEIKQVLKHL</sequence>
<dbReference type="GO" id="GO:0003677">
    <property type="term" value="F:DNA binding"/>
    <property type="evidence" value="ECO:0007669"/>
    <property type="project" value="UniProtKB-KW"/>
</dbReference>
<proteinExistence type="predicted"/>
<feature type="domain" description="HTH gntR-type" evidence="4">
    <location>
        <begin position="27"/>
        <end position="94"/>
    </location>
</feature>
<evidence type="ECO:0000256" key="2">
    <source>
        <dbReference type="ARBA" id="ARBA00023125"/>
    </source>
</evidence>
<keyword evidence="2" id="KW-0238">DNA-binding</keyword>
<reference evidence="5" key="1">
    <citation type="submission" date="2022-05" db="EMBL/GenBank/DDBJ databases">
        <title>Comparative genomics of Staphylococcus equorum isolates.</title>
        <authorList>
            <person name="Luelf R.H."/>
        </authorList>
    </citation>
    <scope>NUCLEOTIDE SEQUENCE</scope>
    <source>
        <strain evidence="5">TMW 2.2497</strain>
    </source>
</reference>
<evidence type="ECO:0000259" key="4">
    <source>
        <dbReference type="PROSITE" id="PS50949"/>
    </source>
</evidence>
<dbReference type="Pfam" id="PF07729">
    <property type="entry name" value="FCD"/>
    <property type="match status" value="1"/>
</dbReference>
<keyword evidence="1" id="KW-0805">Transcription regulation</keyword>
<dbReference type="PANTHER" id="PTHR43537:SF24">
    <property type="entry name" value="GLUCONATE OPERON TRANSCRIPTIONAL REPRESSOR"/>
    <property type="match status" value="1"/>
</dbReference>